<dbReference type="Gene3D" id="3.40.50.10470">
    <property type="entry name" value="Translation initiation factor eif-2b, domain 2"/>
    <property type="match status" value="1"/>
</dbReference>
<dbReference type="HAMAP" id="MF_01678">
    <property type="entry name" value="Salvage_MtnA"/>
    <property type="match status" value="1"/>
</dbReference>
<evidence type="ECO:0000259" key="11">
    <source>
        <dbReference type="PROSITE" id="PS51757"/>
    </source>
</evidence>
<dbReference type="NCBIfam" id="TIGR00524">
    <property type="entry name" value="eIF-2B_rel"/>
    <property type="match status" value="1"/>
</dbReference>
<dbReference type="InterPro" id="IPR036961">
    <property type="entry name" value="Kinesin_motor_dom_sf"/>
</dbReference>
<dbReference type="PROSITE" id="PS51456">
    <property type="entry name" value="MYOSIN_MOTOR"/>
    <property type="match status" value="1"/>
</dbReference>
<dbReference type="InterPro" id="IPR027363">
    <property type="entry name" value="M1Pi_N"/>
</dbReference>
<reference evidence="12 13" key="1">
    <citation type="submission" date="2023-09" db="EMBL/GenBank/DDBJ databases">
        <title>Genomes of two closely related lineages of the louse Polyplax serrata with different host specificities.</title>
        <authorList>
            <person name="Martinu J."/>
            <person name="Tarabai H."/>
            <person name="Stefka J."/>
            <person name="Hypsa V."/>
        </authorList>
    </citation>
    <scope>NUCLEOTIDE SEQUENCE [LARGE SCALE GENOMIC DNA]</scope>
    <source>
        <strain evidence="12">98ZLc_SE</strain>
    </source>
</reference>
<dbReference type="InterPro" id="IPR027417">
    <property type="entry name" value="P-loop_NTPase"/>
</dbReference>
<comment type="function">
    <text evidence="8">Catalyzes the interconversion of methylthioribose-1-phosphate (MTR-1-P) into methylthioribulose-1-phosphate (MTRu-1-P).</text>
</comment>
<keyword evidence="13" id="KW-1185">Reference proteome</keyword>
<keyword evidence="6 9" id="KW-0009">Actin-binding</keyword>
<evidence type="ECO:0000259" key="10">
    <source>
        <dbReference type="PROSITE" id="PS51456"/>
    </source>
</evidence>
<dbReference type="PROSITE" id="PS51757">
    <property type="entry name" value="TH1"/>
    <property type="match status" value="1"/>
</dbReference>
<comment type="caution">
    <text evidence="12">The sequence shown here is derived from an EMBL/GenBank/DDBJ whole genome shotgun (WGS) entry which is preliminary data.</text>
</comment>
<evidence type="ECO:0000313" key="13">
    <source>
        <dbReference type="Proteomes" id="UP001359485"/>
    </source>
</evidence>
<sequence>MSLQAIKYNNGVLEILDQLLLPGHSKYVSVKGVEDGWKVINTMQVRGAPAIAIVGCLSLCVELQKEDFDSKKILRQEVEGKLNYLVSARPTAVNMKIAANELISLVNKLDKDDTITVAQMKEMFLTAVNAMLEKDISDNKTIGKLGASAILRNVQGDGPVRILTHCNTGSLATAGFGTALGIIRTLYLDKKLDHVYCTETRPYNQGARLTAYELVHEKIPSTLICDSMVAALMKTRSISAVVVGADRVAANGDTANKIGTYQIAVLAKFHGVPFYVAAPVNSIDLSIPCGEHIVIEERPDREMTHIGELRIAARGIGCWNPAFDVTPASLISGIVTEKGVFLPGELTEDVLMAQVMDILSLDQEVGAWDSVLLDPLNSETFLNNLQQRFKRDHIYTYIGNVLLSLNPYKKLALYSKELMKAYSHKGPYQLPPHLYAIAGTAYKFLRDRNEDQCIILTGESGSGKTEAAKILLKFLSFICTNSISQLSHLTKEQLFIQANILLEAFGNAKTYRNDNASRFGKYLSIEYDFKGDALGGTITNYLLEKTRVTYQAQGDRNFHIFYQLITGSDVHLLKSLKLQRNIDGYLFLTSALKGCSESNEDFNYKGDFLLTKKAMEILGFTDTETLNVLKIVSSILKLGNLIFVPTNNIDGTEGCVINNDYELYEVGQLLEIEPTSLTSALTTRIMNSALDVFTTELNACEASCTRDSLCKALYSRLFTYLVNKINDLIKVKNYGRRRYLGILDIYGFEIFEKNGFEQFIINFCNEKLHQLIINVTLKQEQEEYIREGVEWIPIDYIHNDIICDLIERNNHGFFSLLDQECVNCGVKSDELFLSNISSFSNSTHPEINSKHARNVVTSGNNLPSGCFRLKHFAGIVTYSVEGFVEKNKDTLSRNLCQAMYNSNHSLLKILFPEGNPKRVTIKYPATVGTQFKISLSALLQTLTSKQPHYIRCIKPNELKQPRIFENALVQHQIRYLCLLETVRVRRQGFCYKLEYSVFLNRYKMLSLYTWPNWKKGSAAEGVVRLLRDLPIPKGEFAFGKTKLFVRSPRTEFELEEFRRERLHYLATIIQKIWRGYRNRVFFGKIKRSQIIVVTTWRSWKARKELKKRKYEKRVRWAIDIIQKYYLNWKRKLLLIDLYNNLPDQSPISEEWPICTRGLLETSLLLKEIHHRWRCYKFRLRFNQMAKNRMREKVTASLIFKDRKASYARSVSHPFLGDYVRLRQNMQWKKISLETDDQYVVFADIINKITRSSGKFVPILFVLSTNSMLILDQRTLQIKYRIPASEIYRLSLSPYLDDVAIFHVRTVSSMPCSVDQHSPPGCLFQSDTGRSKGDFIFQTGHVIEMVTKLFLVIQNAVGKPPEVNISAEIEANFGQQTVLLTFKCPRLTEFQQGQIRILRKGNRMEVII</sequence>
<dbReference type="InterPro" id="IPR005251">
    <property type="entry name" value="IF-M1Pi"/>
</dbReference>
<feature type="domain" description="TH1" evidence="11">
    <location>
        <begin position="1203"/>
        <end position="1407"/>
    </location>
</feature>
<dbReference type="Gene3D" id="1.20.120.720">
    <property type="entry name" value="Myosin VI head, motor domain, U50 subdomain"/>
    <property type="match status" value="1"/>
</dbReference>
<dbReference type="Gene3D" id="1.10.10.820">
    <property type="match status" value="1"/>
</dbReference>
<comment type="similarity">
    <text evidence="9">Belongs to the TRAFAC class myosin-kinesin ATPase superfamily. Myosin family.</text>
</comment>
<dbReference type="InterPro" id="IPR010926">
    <property type="entry name" value="Myosin_TH1"/>
</dbReference>
<dbReference type="InterPro" id="IPR000048">
    <property type="entry name" value="IQ_motif_EF-hand-BS"/>
</dbReference>
<dbReference type="PANTHER" id="PTHR13140:SF802">
    <property type="entry name" value="UNCONVENTIONAL MYOSIN-IB ISOFORM X1"/>
    <property type="match status" value="1"/>
</dbReference>
<dbReference type="InterPro" id="IPR011559">
    <property type="entry name" value="Initiation_fac_2B_a/b/d"/>
</dbReference>
<dbReference type="SUPFAM" id="SSF100950">
    <property type="entry name" value="NagB/RpiA/CoA transferase-like"/>
    <property type="match status" value="1"/>
</dbReference>
<organism evidence="12 13">
    <name type="scientific">Polyplax serrata</name>
    <name type="common">Common mouse louse</name>
    <dbReference type="NCBI Taxonomy" id="468196"/>
    <lineage>
        <taxon>Eukaryota</taxon>
        <taxon>Metazoa</taxon>
        <taxon>Ecdysozoa</taxon>
        <taxon>Arthropoda</taxon>
        <taxon>Hexapoda</taxon>
        <taxon>Insecta</taxon>
        <taxon>Pterygota</taxon>
        <taxon>Neoptera</taxon>
        <taxon>Paraneoptera</taxon>
        <taxon>Psocodea</taxon>
        <taxon>Troctomorpha</taxon>
        <taxon>Phthiraptera</taxon>
        <taxon>Anoplura</taxon>
        <taxon>Polyplacidae</taxon>
        <taxon>Polyplax</taxon>
    </lineage>
</organism>
<feature type="region of interest" description="Actin-binding" evidence="9">
    <location>
        <begin position="935"/>
        <end position="957"/>
    </location>
</feature>
<protein>
    <recommendedName>
        <fullName evidence="8">Methylthioribose-1-phosphate isomerase</fullName>
        <shortName evidence="8">M1Pi</shortName>
        <shortName evidence="8">MTR-1-P isomerase</shortName>
        <ecNumber evidence="8">5.3.1.23</ecNumber>
    </recommendedName>
    <alternativeName>
        <fullName evidence="8">S-methyl-5-thioribose-1-phosphate isomerase</fullName>
    </alternativeName>
    <alternativeName>
        <fullName evidence="8">Translation initiation factor eIF-2B subunit alpha/beta/delta-like protein</fullName>
    </alternativeName>
</protein>
<dbReference type="Pfam" id="PF00063">
    <property type="entry name" value="Myosin_head"/>
    <property type="match status" value="1"/>
</dbReference>
<accession>A0ABR1AED4</accession>
<dbReference type="InterPro" id="IPR001609">
    <property type="entry name" value="Myosin_head_motor_dom-like"/>
</dbReference>
<dbReference type="Gene3D" id="1.20.120.420">
    <property type="entry name" value="translation initiation factor eif-2b, domain 1"/>
    <property type="match status" value="1"/>
</dbReference>
<dbReference type="PROSITE" id="PS50096">
    <property type="entry name" value="IQ"/>
    <property type="match status" value="1"/>
</dbReference>
<dbReference type="InterPro" id="IPR042529">
    <property type="entry name" value="IF_2B-like_C"/>
</dbReference>
<name>A0ABR1AED4_POLSC</name>
<dbReference type="NCBIfam" id="TIGR00512">
    <property type="entry name" value="salvage_mtnA"/>
    <property type="match status" value="1"/>
</dbReference>
<dbReference type="SUPFAM" id="SSF52540">
    <property type="entry name" value="P-loop containing nucleoside triphosphate hydrolases"/>
    <property type="match status" value="1"/>
</dbReference>
<evidence type="ECO:0000256" key="1">
    <source>
        <dbReference type="ARBA" id="ARBA00022605"/>
    </source>
</evidence>
<dbReference type="CDD" id="cd23767">
    <property type="entry name" value="IQCD"/>
    <property type="match status" value="1"/>
</dbReference>
<dbReference type="Gene3D" id="1.20.58.530">
    <property type="match status" value="1"/>
</dbReference>
<evidence type="ECO:0000256" key="7">
    <source>
        <dbReference type="ARBA" id="ARBA00023235"/>
    </source>
</evidence>
<keyword evidence="4 9" id="KW-0518">Myosin</keyword>
<comment type="pathway">
    <text evidence="8">Amino-acid biosynthesis; L-methionine biosynthesis via salvage pathway; L-methionine from S-methyl-5-thio-alpha-D-ribose 1-phosphate: step 1/6.</text>
</comment>
<comment type="catalytic activity">
    <reaction evidence="8">
        <text>5-(methylsulfanyl)-alpha-D-ribose 1-phosphate = 5-(methylsulfanyl)-D-ribulose 1-phosphate</text>
        <dbReference type="Rhea" id="RHEA:19989"/>
        <dbReference type="ChEBI" id="CHEBI:58533"/>
        <dbReference type="ChEBI" id="CHEBI:58548"/>
        <dbReference type="EC" id="5.3.1.23"/>
    </reaction>
</comment>
<evidence type="ECO:0000256" key="4">
    <source>
        <dbReference type="ARBA" id="ARBA00023123"/>
    </source>
</evidence>
<evidence type="ECO:0000256" key="3">
    <source>
        <dbReference type="ARBA" id="ARBA00022840"/>
    </source>
</evidence>
<comment type="similarity">
    <text evidence="8">Belongs to the eIF-2B alpha/beta/delta subunits family. MtnA subfamily.</text>
</comment>
<feature type="active site" description="Proton donor" evidence="8">
    <location>
        <position position="246"/>
    </location>
</feature>
<proteinExistence type="inferred from homology"/>
<keyword evidence="5 9" id="KW-0505">Motor protein</keyword>
<dbReference type="InterPro" id="IPR037171">
    <property type="entry name" value="NagB/RpiA_transferase-like"/>
</dbReference>
<dbReference type="SMART" id="SM00015">
    <property type="entry name" value="IQ"/>
    <property type="match status" value="2"/>
</dbReference>
<keyword evidence="8" id="KW-0963">Cytoplasm</keyword>
<dbReference type="NCBIfam" id="NF004326">
    <property type="entry name" value="PRK05720.1"/>
    <property type="match status" value="1"/>
</dbReference>
<dbReference type="Gene3D" id="6.20.240.20">
    <property type="match status" value="1"/>
</dbReference>
<evidence type="ECO:0000256" key="5">
    <source>
        <dbReference type="ARBA" id="ARBA00023175"/>
    </source>
</evidence>
<feature type="binding site" evidence="9">
    <location>
        <begin position="458"/>
        <end position="465"/>
    </location>
    <ligand>
        <name>ATP</name>
        <dbReference type="ChEBI" id="CHEBI:30616"/>
    </ligand>
</feature>
<dbReference type="InterPro" id="IPR000649">
    <property type="entry name" value="IF-2B-related"/>
</dbReference>
<dbReference type="Pfam" id="PF06017">
    <property type="entry name" value="Myosin_TH1"/>
    <property type="match status" value="1"/>
</dbReference>
<keyword evidence="7 8" id="KW-0413">Isomerase</keyword>
<evidence type="ECO:0000256" key="8">
    <source>
        <dbReference type="HAMAP-Rule" id="MF_03119"/>
    </source>
</evidence>
<comment type="subcellular location">
    <subcellularLocation>
        <location evidence="8">Cytoplasm</location>
    </subcellularLocation>
    <subcellularLocation>
        <location evidence="8">Nucleus</location>
    </subcellularLocation>
</comment>
<dbReference type="EC" id="5.3.1.23" evidence="8"/>
<evidence type="ECO:0000256" key="9">
    <source>
        <dbReference type="PROSITE-ProRule" id="PRU00782"/>
    </source>
</evidence>
<gene>
    <name evidence="12" type="ORF">RUM44_005202</name>
</gene>
<dbReference type="Gene3D" id="3.40.850.10">
    <property type="entry name" value="Kinesin motor domain"/>
    <property type="match status" value="1"/>
</dbReference>
<dbReference type="Proteomes" id="UP001359485">
    <property type="component" value="Unassembled WGS sequence"/>
</dbReference>
<keyword evidence="1 8" id="KW-0028">Amino-acid biosynthesis</keyword>
<keyword evidence="2 9" id="KW-0547">Nucleotide-binding</keyword>
<feature type="domain" description="Myosin motor" evidence="10">
    <location>
        <begin position="365"/>
        <end position="1059"/>
    </location>
</feature>
<keyword evidence="3 9" id="KW-0067">ATP-binding</keyword>
<evidence type="ECO:0000256" key="2">
    <source>
        <dbReference type="ARBA" id="ARBA00022741"/>
    </source>
</evidence>
<keyword evidence="8" id="KW-0486">Methionine biosynthesis</keyword>
<evidence type="ECO:0000256" key="6">
    <source>
        <dbReference type="ARBA" id="ARBA00023203"/>
    </source>
</evidence>
<feature type="site" description="Transition state stabilizer" evidence="8">
    <location>
        <position position="166"/>
    </location>
</feature>
<dbReference type="PRINTS" id="PR00193">
    <property type="entry name" value="MYOSINHEAVY"/>
</dbReference>
<dbReference type="PANTHER" id="PTHR13140">
    <property type="entry name" value="MYOSIN"/>
    <property type="match status" value="1"/>
</dbReference>
<dbReference type="Pfam" id="PF01008">
    <property type="entry name" value="IF-2B"/>
    <property type="match status" value="1"/>
</dbReference>
<evidence type="ECO:0000313" key="12">
    <source>
        <dbReference type="EMBL" id="KAK6617614.1"/>
    </source>
</evidence>
<dbReference type="SMART" id="SM00242">
    <property type="entry name" value="MYSc"/>
    <property type="match status" value="1"/>
</dbReference>
<dbReference type="EMBL" id="JAWJWF010000051">
    <property type="protein sequence ID" value="KAK6617614.1"/>
    <property type="molecule type" value="Genomic_DNA"/>
</dbReference>
<dbReference type="Gene3D" id="1.20.5.190">
    <property type="match status" value="1"/>
</dbReference>
<keyword evidence="8" id="KW-0539">Nucleus</keyword>